<evidence type="ECO:0000256" key="1">
    <source>
        <dbReference type="ARBA" id="ARBA00006601"/>
    </source>
</evidence>
<dbReference type="PANTHER" id="PTHR43491:SF2">
    <property type="entry name" value="UDP-N-ACETYL-D-MANNOSAMINE DEHYDROGENASE"/>
    <property type="match status" value="1"/>
</dbReference>
<evidence type="ECO:0000313" key="7">
    <source>
        <dbReference type="Proteomes" id="UP001230807"/>
    </source>
</evidence>
<dbReference type="PIRSF" id="PIRSF000124">
    <property type="entry name" value="UDPglc_GDPman_dh"/>
    <property type="match status" value="1"/>
</dbReference>
<dbReference type="Pfam" id="PF03721">
    <property type="entry name" value="UDPG_MGDP_dh_N"/>
    <property type="match status" value="1"/>
</dbReference>
<dbReference type="PANTHER" id="PTHR43491">
    <property type="entry name" value="UDP-N-ACETYL-D-MANNOSAMINE DEHYDROGENASE"/>
    <property type="match status" value="1"/>
</dbReference>
<accession>A0ABT7MMQ4</accession>
<evidence type="ECO:0000256" key="3">
    <source>
        <dbReference type="ARBA" id="ARBA00023027"/>
    </source>
</evidence>
<dbReference type="InterPro" id="IPR014027">
    <property type="entry name" value="UDP-Glc/GDP-Man_DH_C"/>
</dbReference>
<keyword evidence="2" id="KW-0560">Oxidoreductase</keyword>
<gene>
    <name evidence="6" type="ORF">QR695_05550</name>
</gene>
<sequence length="429" mass="47107">MKLCTIGLGYIGLPTSAVFAKYGTDVVGIDIHQSVVDKLNRGEIHIEEPGLGEVVKEVVASGKFRASLDVEPADAFIIAVPTPNNDDENKSCDLTYVLDATRRVLPVVQKGNVIIVESTIAPRTMDDFVKPLVEEAGFVVGEDVYLVHCPERVLPGQILHELVHNNRIVGGITSTCAEKGAEIYRTFVEGEIIQTDAKTAEMSKLMENTFRDVNIALANELAKVCNALDINVLDVIEMANKHPRVNLHSPGPGVGGHCLAVDPYFIVAKQPELAKIIKLSRDTNVSMPDYVATHAQKLVEGIENPKIAAFGVTYKGNVDDMRESPAVEIIDLLIERGVNVEVHDPHVERSISDKFDLVSSEQALTGADLVLVLVDHNEFKQLNFNELTATMNTPRIFDTRNIVKEDTDSKVEVVNYGNLYKYTNVAELI</sequence>
<dbReference type="SUPFAM" id="SSF52413">
    <property type="entry name" value="UDP-glucose/GDP-mannose dehydrogenase C-terminal domain"/>
    <property type="match status" value="1"/>
</dbReference>
<proteinExistence type="inferred from homology"/>
<dbReference type="InterPro" id="IPR014026">
    <property type="entry name" value="UDP-Glc/GDP-Man_DH_dimer"/>
</dbReference>
<comment type="similarity">
    <text evidence="1 4">Belongs to the UDP-glucose/GDP-mannose dehydrogenase family.</text>
</comment>
<dbReference type="EMBL" id="JASWER010000003">
    <property type="protein sequence ID" value="MDL5376468.1"/>
    <property type="molecule type" value="Genomic_DNA"/>
</dbReference>
<dbReference type="InterPro" id="IPR028359">
    <property type="entry name" value="UDP_ManNAc/GlcNAc_DH"/>
</dbReference>
<comment type="caution">
    <text evidence="6">The sequence shown here is derived from an EMBL/GenBank/DDBJ whole genome shotgun (WGS) entry which is preliminary data.</text>
</comment>
<evidence type="ECO:0000259" key="5">
    <source>
        <dbReference type="SMART" id="SM00984"/>
    </source>
</evidence>
<dbReference type="SMART" id="SM00984">
    <property type="entry name" value="UDPG_MGDP_dh_C"/>
    <property type="match status" value="1"/>
</dbReference>
<organism evidence="6 7">
    <name type="scientific">Exiguobacterium mexicanum</name>
    <dbReference type="NCBI Taxonomy" id="340146"/>
    <lineage>
        <taxon>Bacteria</taxon>
        <taxon>Bacillati</taxon>
        <taxon>Bacillota</taxon>
        <taxon>Bacilli</taxon>
        <taxon>Bacillales</taxon>
        <taxon>Bacillales Family XII. Incertae Sedis</taxon>
        <taxon>Exiguobacterium</taxon>
    </lineage>
</organism>
<evidence type="ECO:0000313" key="6">
    <source>
        <dbReference type="EMBL" id="MDL5376468.1"/>
    </source>
</evidence>
<dbReference type="SUPFAM" id="SSF48179">
    <property type="entry name" value="6-phosphogluconate dehydrogenase C-terminal domain-like"/>
    <property type="match status" value="1"/>
</dbReference>
<keyword evidence="3" id="KW-0520">NAD</keyword>
<dbReference type="InterPro" id="IPR017476">
    <property type="entry name" value="UDP-Glc/GDP-Man"/>
</dbReference>
<reference evidence="6 7" key="1">
    <citation type="submission" date="2023-06" db="EMBL/GenBank/DDBJ databases">
        <title>Influencing factors and mechanism of Cr(VI) reduction by facultative anaerobic Exiguobacterium sp. PY14.</title>
        <authorList>
            <person name="Zou L."/>
        </authorList>
    </citation>
    <scope>NUCLEOTIDE SEQUENCE [LARGE SCALE GENOMIC DNA]</scope>
    <source>
        <strain evidence="6 7">PY14</strain>
    </source>
</reference>
<dbReference type="InterPro" id="IPR001732">
    <property type="entry name" value="UDP-Glc/GDP-Man_DH_N"/>
</dbReference>
<dbReference type="Gene3D" id="3.40.50.720">
    <property type="entry name" value="NAD(P)-binding Rossmann-like Domain"/>
    <property type="match status" value="2"/>
</dbReference>
<dbReference type="PIRSF" id="PIRSF500136">
    <property type="entry name" value="UDP_ManNAc_DH"/>
    <property type="match status" value="1"/>
</dbReference>
<dbReference type="Pfam" id="PF03720">
    <property type="entry name" value="UDPG_MGDP_dh_C"/>
    <property type="match status" value="1"/>
</dbReference>
<keyword evidence="7" id="KW-1185">Reference proteome</keyword>
<dbReference type="RefSeq" id="WP_214832140.1">
    <property type="nucleotide sequence ID" value="NZ_CP183077.1"/>
</dbReference>
<dbReference type="InterPro" id="IPR036291">
    <property type="entry name" value="NAD(P)-bd_dom_sf"/>
</dbReference>
<evidence type="ECO:0000256" key="4">
    <source>
        <dbReference type="PIRNR" id="PIRNR000124"/>
    </source>
</evidence>
<protein>
    <submittedName>
        <fullName evidence="6">Nucleotide sugar dehydrogenase</fullName>
    </submittedName>
</protein>
<dbReference type="InterPro" id="IPR036220">
    <property type="entry name" value="UDP-Glc/GDP-Man_DH_C_sf"/>
</dbReference>
<feature type="domain" description="UDP-glucose/GDP-mannose dehydrogenase C-terminal" evidence="5">
    <location>
        <begin position="308"/>
        <end position="405"/>
    </location>
</feature>
<dbReference type="Pfam" id="PF00984">
    <property type="entry name" value="UDPG_MGDP_dh"/>
    <property type="match status" value="1"/>
</dbReference>
<dbReference type="InterPro" id="IPR008927">
    <property type="entry name" value="6-PGluconate_DH-like_C_sf"/>
</dbReference>
<name>A0ABT7MMQ4_9BACL</name>
<dbReference type="SUPFAM" id="SSF51735">
    <property type="entry name" value="NAD(P)-binding Rossmann-fold domains"/>
    <property type="match status" value="1"/>
</dbReference>
<dbReference type="Proteomes" id="UP001230807">
    <property type="component" value="Unassembled WGS sequence"/>
</dbReference>
<dbReference type="NCBIfam" id="TIGR03026">
    <property type="entry name" value="NDP-sugDHase"/>
    <property type="match status" value="1"/>
</dbReference>
<evidence type="ECO:0000256" key="2">
    <source>
        <dbReference type="ARBA" id="ARBA00023002"/>
    </source>
</evidence>